<evidence type="ECO:0000256" key="8">
    <source>
        <dbReference type="ARBA" id="ARBA00031423"/>
    </source>
</evidence>
<dbReference type="PANTHER" id="PTHR32438">
    <property type="entry name" value="4-ALPHA-GLUCANOTRANSFERASE DPE1, CHLOROPLASTIC/AMYLOPLASTIC"/>
    <property type="match status" value="1"/>
</dbReference>
<dbReference type="RefSeq" id="WP_109924891.1">
    <property type="nucleotide sequence ID" value="NZ_QGNZ01000001.1"/>
</dbReference>
<dbReference type="Pfam" id="PF02446">
    <property type="entry name" value="Glyco_hydro_77"/>
    <property type="match status" value="1"/>
</dbReference>
<name>A0A317ETV6_9SPHI</name>
<keyword evidence="6 10" id="KW-0808">Transferase</keyword>
<evidence type="ECO:0000256" key="9">
    <source>
        <dbReference type="ARBA" id="ARBA00031501"/>
    </source>
</evidence>
<keyword evidence="5 10" id="KW-0328">Glycosyltransferase</keyword>
<dbReference type="CDD" id="cd11336">
    <property type="entry name" value="AmyAc_MTSase"/>
    <property type="match status" value="1"/>
</dbReference>
<dbReference type="InterPro" id="IPR017853">
    <property type="entry name" value="GH"/>
</dbReference>
<dbReference type="Pfam" id="PF00128">
    <property type="entry name" value="Alpha-amylase"/>
    <property type="match status" value="1"/>
</dbReference>
<comment type="catalytic activity">
    <reaction evidence="1 10">
        <text>Transfers a segment of a (1-&gt;4)-alpha-D-glucan to a new position in an acceptor, which may be glucose or a (1-&gt;4)-alpha-D-glucan.</text>
        <dbReference type="EC" id="2.4.1.25"/>
    </reaction>
</comment>
<protein>
    <recommendedName>
        <fullName evidence="4 10">4-alpha-glucanotransferase</fullName>
        <ecNumber evidence="3 10">2.4.1.25</ecNumber>
    </recommendedName>
    <alternativeName>
        <fullName evidence="8 10">Amylomaltase</fullName>
    </alternativeName>
    <alternativeName>
        <fullName evidence="9 10">Disproportionating enzyme</fullName>
    </alternativeName>
</protein>
<evidence type="ECO:0000256" key="2">
    <source>
        <dbReference type="ARBA" id="ARBA00005684"/>
    </source>
</evidence>
<evidence type="ECO:0000256" key="1">
    <source>
        <dbReference type="ARBA" id="ARBA00000439"/>
    </source>
</evidence>
<evidence type="ECO:0000313" key="13">
    <source>
        <dbReference type="Proteomes" id="UP000245379"/>
    </source>
</evidence>
<keyword evidence="7 10" id="KW-0119">Carbohydrate metabolism</keyword>
<feature type="domain" description="Glycosyl hydrolase family 13 catalytic" evidence="11">
    <location>
        <begin position="11"/>
        <end position="707"/>
    </location>
</feature>
<dbReference type="Proteomes" id="UP000245379">
    <property type="component" value="Unassembled WGS sequence"/>
</dbReference>
<evidence type="ECO:0000313" key="12">
    <source>
        <dbReference type="EMBL" id="PWS29467.1"/>
    </source>
</evidence>
<dbReference type="GO" id="GO:0004134">
    <property type="term" value="F:4-alpha-glucanotransferase activity"/>
    <property type="evidence" value="ECO:0007669"/>
    <property type="project" value="UniProtKB-EC"/>
</dbReference>
<dbReference type="PANTHER" id="PTHR32438:SF5">
    <property type="entry name" value="4-ALPHA-GLUCANOTRANSFERASE DPE1, CHLOROPLASTIC_AMYLOPLASTIC"/>
    <property type="match status" value="1"/>
</dbReference>
<evidence type="ECO:0000256" key="6">
    <source>
        <dbReference type="ARBA" id="ARBA00022679"/>
    </source>
</evidence>
<dbReference type="Gene3D" id="3.30.750.90">
    <property type="match status" value="1"/>
</dbReference>
<dbReference type="SUPFAM" id="SSF51445">
    <property type="entry name" value="(Trans)glycosidases"/>
    <property type="match status" value="2"/>
</dbReference>
<organism evidence="12 13">
    <name type="scientific">Pedobacter yonginense</name>
    <dbReference type="NCBI Taxonomy" id="651869"/>
    <lineage>
        <taxon>Bacteria</taxon>
        <taxon>Pseudomonadati</taxon>
        <taxon>Bacteroidota</taxon>
        <taxon>Sphingobacteriia</taxon>
        <taxon>Sphingobacteriales</taxon>
        <taxon>Sphingobacteriaceae</taxon>
        <taxon>Pedobacter</taxon>
    </lineage>
</organism>
<dbReference type="NCBIfam" id="NF011079">
    <property type="entry name" value="PRK14508.1-2"/>
    <property type="match status" value="1"/>
</dbReference>
<dbReference type="Gene3D" id="3.20.20.80">
    <property type="entry name" value="Glycosidases"/>
    <property type="match status" value="4"/>
</dbReference>
<dbReference type="GO" id="GO:0005975">
    <property type="term" value="P:carbohydrate metabolic process"/>
    <property type="evidence" value="ECO:0007669"/>
    <property type="project" value="InterPro"/>
</dbReference>
<dbReference type="InterPro" id="IPR006047">
    <property type="entry name" value="GH13_cat_dom"/>
</dbReference>
<sequence>MFKPSTTYRIQFHKDFNFNSFEEIIPYLANLGIDTLYASPIFEAIPGSTHGYDVVNPLKINPEIGTEKQLLKISKKLKEAGISWLQDIVPNHMAFHFDNKWLMDVLENGPKSDFASFFDVNFNQADGKLMVPFLGEDLEDAIKHHALQLDEGDGKFVLKSGDACWPLNGETTKKLKKGDLKTYNQDPDFLIELAQAQHYRLCNWQETNSNINYRRFFTVNSLICLNIQNQESFDLYHQYIFELVEKGIFQGLRIDHVDGLYDPKQYLDRLRKAVGEDVYIVVEKILEDGEEMPSDWQAQGTTGYEFLAMENNLLTNTAAKKPFDNLYQQVIGKKLNPQALIYEKKKAILFEHMHGELDNLFSLLMSLEIIEVSKAELVHLKLALAEMLIQMPVYRYYNHSFPLSAEDAKRVEQLFHPILKDKNLAKAAGQLQELLLKKPLDGDQKLNAKIGQFYQRCMQFTGPLMAKGVEDTVMFTYNRFIGHNEVGDAPDAFGISTSEFHDKMSKRQEHWPLSLNGSSTHDTKKGEDVRARLNVLSDLPTEWTALVDDLMQFVGALQVAQPSFKWLHPNDLYLIIQTLIGALPFEGTDGDDFENRFEQFIQKALREAKKRSDWAEPNEKYEEELNKFSQTILSDKQDSWIKIKVFLQEISDYSVVNSLAQVALKFTCPGIPDVYQGTELWDLSLVDPDNRRPVNYALRAKYLDEIENGSNQKLWGDRFSGKIKLWLTKKLIEVRKSNRDVFEKGAYIPLKVKGKYAKHVIAYGRKHQQSWIISAIPLGMAQLCKSANTTPQTIDWADTEIILPVEAAFNWEDLLAEKHAHKELVNQAIPVGEIFASFPVAILKLTPKNNKRSAGILMHISCLPSTFGIGDFGRNAFEFVDFLHQCRQKYWQILPLNPTKSENGHSPYSSNSAMAGNDLLISPESLVEDGLLTDADLSTFHIPEKSSVDFEQVEKAKDNLLTKAYQNFLQLTNDELVKEYTSFCITASDWLDDFSVYSSIKQRFNNLEWYNWPEAFKRRHPKTLADFEKEHHKEIEEMKWRQFIFYRQWNKLKDYANRRHIQIVGDLPFYLDYDSVEVWSQPGNFLLDDHLNKVMVAGVPPDYFNEKGQLWGMPIFNWETMKKDGFSWWVNRLKKNITLFDIIRLDHFRAFSSYWAVPAEAEDATYGKWIEGPGTSFFDIIKENLGQLPFIAEDLGEITDDVEELRAKFELPGMKVLQFSFGADIASSTHIPHNYQSTKCIAYSGTHDNNTVLGWFKTEIDSETRKRVSDYLGIAATEDNLAKMILKTCYASIAEVAIVPIQDLLNLDETARMNVPGTNEGNWLWKLKRNEISSVLSAWLRAQTEMYGRTV</sequence>
<evidence type="ECO:0000256" key="3">
    <source>
        <dbReference type="ARBA" id="ARBA00012560"/>
    </source>
</evidence>
<dbReference type="Gene3D" id="3.30.1590.10">
    <property type="entry name" value="Maltooligosyl trehalose synthase, domain 2"/>
    <property type="match status" value="1"/>
</dbReference>
<evidence type="ECO:0000256" key="7">
    <source>
        <dbReference type="ARBA" id="ARBA00023277"/>
    </source>
</evidence>
<keyword evidence="13" id="KW-1185">Reference proteome</keyword>
<accession>A0A317ETV6</accession>
<comment type="caution">
    <text evidence="12">The sequence shown here is derived from an EMBL/GenBank/DDBJ whole genome shotgun (WGS) entry which is preliminary data.</text>
</comment>
<proteinExistence type="inferred from homology"/>
<gene>
    <name evidence="12" type="ORF">DHW03_06540</name>
</gene>
<reference evidence="12 13" key="1">
    <citation type="submission" date="2018-05" db="EMBL/GenBank/DDBJ databases">
        <title>Pedobacter paludis sp. nov., isolated from wetland soil.</title>
        <authorList>
            <person name="Zhang Y."/>
            <person name="Wang G."/>
        </authorList>
    </citation>
    <scope>NUCLEOTIDE SEQUENCE [LARGE SCALE GENOMIC DNA]</scope>
    <source>
        <strain evidence="12 13">KCTC22721</strain>
    </source>
</reference>
<dbReference type="InterPro" id="IPR012767">
    <property type="entry name" value="Trehalose_TreY"/>
</dbReference>
<dbReference type="NCBIfam" id="TIGR02401">
    <property type="entry name" value="trehalose_TreY"/>
    <property type="match status" value="1"/>
</dbReference>
<dbReference type="EC" id="2.4.1.25" evidence="3 10"/>
<dbReference type="NCBIfam" id="TIGR00217">
    <property type="entry name" value="malQ"/>
    <property type="match status" value="1"/>
</dbReference>
<evidence type="ECO:0000256" key="5">
    <source>
        <dbReference type="ARBA" id="ARBA00022676"/>
    </source>
</evidence>
<dbReference type="NCBIfam" id="NF011080">
    <property type="entry name" value="PRK14508.1-3"/>
    <property type="match status" value="1"/>
</dbReference>
<evidence type="ECO:0000256" key="10">
    <source>
        <dbReference type="RuleBase" id="RU361207"/>
    </source>
</evidence>
<dbReference type="OrthoDB" id="9811841at2"/>
<evidence type="ECO:0000256" key="4">
    <source>
        <dbReference type="ARBA" id="ARBA00020295"/>
    </source>
</evidence>
<dbReference type="SMART" id="SM00642">
    <property type="entry name" value="Aamy"/>
    <property type="match status" value="1"/>
</dbReference>
<dbReference type="EMBL" id="QGNZ01000001">
    <property type="protein sequence ID" value="PWS29467.1"/>
    <property type="molecule type" value="Genomic_DNA"/>
</dbReference>
<comment type="similarity">
    <text evidence="2 10">Belongs to the disproportionating enzyme family.</text>
</comment>
<dbReference type="InterPro" id="IPR003385">
    <property type="entry name" value="Glyco_hydro_77"/>
</dbReference>
<evidence type="ECO:0000259" key="11">
    <source>
        <dbReference type="SMART" id="SM00642"/>
    </source>
</evidence>